<dbReference type="Pfam" id="PF00106">
    <property type="entry name" value="adh_short"/>
    <property type="match status" value="1"/>
</dbReference>
<dbReference type="PANTHER" id="PTHR44169:SF6">
    <property type="entry name" value="NADPH-DEPENDENT 1-ACYLDIHYDROXYACETONE PHOSPHATE REDUCTASE"/>
    <property type="match status" value="1"/>
</dbReference>
<evidence type="ECO:0000313" key="3">
    <source>
        <dbReference type="EMBL" id="GAG06461.1"/>
    </source>
</evidence>
<dbReference type="InterPro" id="IPR002347">
    <property type="entry name" value="SDR_fam"/>
</dbReference>
<dbReference type="PROSITE" id="PS00061">
    <property type="entry name" value="ADH_SHORT"/>
    <property type="match status" value="1"/>
</dbReference>
<gene>
    <name evidence="3" type="ORF">S01H1_36684</name>
</gene>
<protein>
    <recommendedName>
        <fullName evidence="4">Short-chain dehydrogenase/reductase SDR</fullName>
    </recommendedName>
</protein>
<dbReference type="SUPFAM" id="SSF51735">
    <property type="entry name" value="NAD(P)-binding Rossmann-fold domains"/>
    <property type="match status" value="1"/>
</dbReference>
<sequence>NSGFAQVGAVEDLSADLFRRQLEVNVVATHELTRRILFSMRRNGEGRVVQCSSVLGIVAGPFRGAYCASKFALEALSDSMRLELRGTGIRVSIIQPGPIYSRFIATALANFKRTIDIENSPHRDLYLERLKLMEAGGQMRFKLQPEAVAAKLVHAVESSRPKARYRVTTPTHVSAVMKRVLPTRLLDRFLLKM</sequence>
<keyword evidence="2" id="KW-0560">Oxidoreductase</keyword>
<reference evidence="3" key="1">
    <citation type="journal article" date="2014" name="Front. Microbiol.">
        <title>High frequency of phylogenetically diverse reductive dehalogenase-homologous genes in deep subseafloor sedimentary metagenomes.</title>
        <authorList>
            <person name="Kawai M."/>
            <person name="Futagami T."/>
            <person name="Toyoda A."/>
            <person name="Takaki Y."/>
            <person name="Nishi S."/>
            <person name="Hori S."/>
            <person name="Arai W."/>
            <person name="Tsubouchi T."/>
            <person name="Morono Y."/>
            <person name="Uchiyama I."/>
            <person name="Ito T."/>
            <person name="Fujiyama A."/>
            <person name="Inagaki F."/>
            <person name="Takami H."/>
        </authorList>
    </citation>
    <scope>NUCLEOTIDE SEQUENCE</scope>
    <source>
        <strain evidence="3">Expedition CK06-06</strain>
    </source>
</reference>
<dbReference type="Gene3D" id="3.40.50.720">
    <property type="entry name" value="NAD(P)-binding Rossmann-like Domain"/>
    <property type="match status" value="1"/>
</dbReference>
<evidence type="ECO:0000256" key="1">
    <source>
        <dbReference type="ARBA" id="ARBA00006484"/>
    </source>
</evidence>
<proteinExistence type="inferred from homology"/>
<comment type="similarity">
    <text evidence="1">Belongs to the short-chain dehydrogenases/reductases (SDR) family.</text>
</comment>
<feature type="non-terminal residue" evidence="3">
    <location>
        <position position="1"/>
    </location>
</feature>
<dbReference type="AlphaFoldDB" id="X0W175"/>
<dbReference type="PRINTS" id="PR00081">
    <property type="entry name" value="GDHRDH"/>
</dbReference>
<dbReference type="EMBL" id="BARS01023000">
    <property type="protein sequence ID" value="GAG06461.1"/>
    <property type="molecule type" value="Genomic_DNA"/>
</dbReference>
<evidence type="ECO:0000256" key="2">
    <source>
        <dbReference type="ARBA" id="ARBA00023002"/>
    </source>
</evidence>
<dbReference type="PANTHER" id="PTHR44169">
    <property type="entry name" value="NADPH-DEPENDENT 1-ACYLDIHYDROXYACETONE PHOSPHATE REDUCTASE"/>
    <property type="match status" value="1"/>
</dbReference>
<dbReference type="InterPro" id="IPR036291">
    <property type="entry name" value="NAD(P)-bd_dom_sf"/>
</dbReference>
<organism evidence="3">
    <name type="scientific">marine sediment metagenome</name>
    <dbReference type="NCBI Taxonomy" id="412755"/>
    <lineage>
        <taxon>unclassified sequences</taxon>
        <taxon>metagenomes</taxon>
        <taxon>ecological metagenomes</taxon>
    </lineage>
</organism>
<name>X0W175_9ZZZZ</name>
<dbReference type="GO" id="GO:0016491">
    <property type="term" value="F:oxidoreductase activity"/>
    <property type="evidence" value="ECO:0007669"/>
    <property type="project" value="UniProtKB-KW"/>
</dbReference>
<dbReference type="InterPro" id="IPR020904">
    <property type="entry name" value="Sc_DH/Rdtase_CS"/>
</dbReference>
<accession>X0W175</accession>
<evidence type="ECO:0008006" key="4">
    <source>
        <dbReference type="Google" id="ProtNLM"/>
    </source>
</evidence>
<comment type="caution">
    <text evidence="3">The sequence shown here is derived from an EMBL/GenBank/DDBJ whole genome shotgun (WGS) entry which is preliminary data.</text>
</comment>